<comment type="caution">
    <text evidence="7">The sequence shown here is derived from an EMBL/GenBank/DDBJ whole genome shotgun (WGS) entry which is preliminary data.</text>
</comment>
<feature type="domain" description="FAD-binding" evidence="6">
    <location>
        <begin position="36"/>
        <end position="197"/>
    </location>
</feature>
<evidence type="ECO:0000256" key="1">
    <source>
        <dbReference type="ARBA" id="ARBA00007992"/>
    </source>
</evidence>
<dbReference type="GO" id="GO:0071949">
    <property type="term" value="F:FAD binding"/>
    <property type="evidence" value="ECO:0007669"/>
    <property type="project" value="InterPro"/>
</dbReference>
<dbReference type="InterPro" id="IPR002938">
    <property type="entry name" value="FAD-bd"/>
</dbReference>
<accession>A0A9P6QVG0</accession>
<dbReference type="PRINTS" id="PR00420">
    <property type="entry name" value="RNGMNOXGNASE"/>
</dbReference>
<evidence type="ECO:0000256" key="5">
    <source>
        <dbReference type="SAM" id="MobiDB-lite"/>
    </source>
</evidence>
<keyword evidence="4" id="KW-0560">Oxidoreductase</keyword>
<comment type="similarity">
    <text evidence="1">Belongs to the paxM FAD-dependent monooxygenase family.</text>
</comment>
<evidence type="ECO:0000256" key="4">
    <source>
        <dbReference type="ARBA" id="ARBA00023002"/>
    </source>
</evidence>
<protein>
    <recommendedName>
        <fullName evidence="6">FAD-binding domain-containing protein</fullName>
    </recommendedName>
</protein>
<feature type="domain" description="FAD-binding" evidence="6">
    <location>
        <begin position="318"/>
        <end position="375"/>
    </location>
</feature>
<evidence type="ECO:0000256" key="2">
    <source>
        <dbReference type="ARBA" id="ARBA00022630"/>
    </source>
</evidence>
<dbReference type="PANTHER" id="PTHR47356">
    <property type="entry name" value="FAD-DEPENDENT MONOOXYGENASE ASQG-RELATED"/>
    <property type="match status" value="1"/>
</dbReference>
<dbReference type="SUPFAM" id="SSF51905">
    <property type="entry name" value="FAD/NAD(P)-binding domain"/>
    <property type="match status" value="1"/>
</dbReference>
<keyword evidence="2" id="KW-0285">Flavoprotein</keyword>
<dbReference type="InterPro" id="IPR050562">
    <property type="entry name" value="FAD_mOase_fung"/>
</dbReference>
<keyword evidence="8" id="KW-1185">Reference proteome</keyword>
<feature type="compositionally biased region" description="Basic and acidic residues" evidence="5">
    <location>
        <begin position="476"/>
        <end position="487"/>
    </location>
</feature>
<name>A0A9P6QVG0_9FUNG</name>
<dbReference type="AlphaFoldDB" id="A0A9P6QVG0"/>
<dbReference type="Pfam" id="PF01494">
    <property type="entry name" value="FAD_binding_3"/>
    <property type="match status" value="2"/>
</dbReference>
<evidence type="ECO:0000256" key="3">
    <source>
        <dbReference type="ARBA" id="ARBA00022827"/>
    </source>
</evidence>
<evidence type="ECO:0000313" key="8">
    <source>
        <dbReference type="Proteomes" id="UP000823405"/>
    </source>
</evidence>
<keyword evidence="3" id="KW-0274">FAD</keyword>
<evidence type="ECO:0000259" key="6">
    <source>
        <dbReference type="Pfam" id="PF01494"/>
    </source>
</evidence>
<dbReference type="EMBL" id="JAAAIN010001753">
    <property type="protein sequence ID" value="KAG0300450.1"/>
    <property type="molecule type" value="Genomic_DNA"/>
</dbReference>
<dbReference type="GO" id="GO:0004497">
    <property type="term" value="F:monooxygenase activity"/>
    <property type="evidence" value="ECO:0007669"/>
    <property type="project" value="InterPro"/>
</dbReference>
<reference evidence="7" key="1">
    <citation type="journal article" date="2020" name="Fungal Divers.">
        <title>Resolving the Mortierellaceae phylogeny through synthesis of multi-gene phylogenetics and phylogenomics.</title>
        <authorList>
            <person name="Vandepol N."/>
            <person name="Liber J."/>
            <person name="Desiro A."/>
            <person name="Na H."/>
            <person name="Kennedy M."/>
            <person name="Barry K."/>
            <person name="Grigoriev I.V."/>
            <person name="Miller A.N."/>
            <person name="O'Donnell K."/>
            <person name="Stajich J.E."/>
            <person name="Bonito G."/>
        </authorList>
    </citation>
    <scope>NUCLEOTIDE SEQUENCE</scope>
    <source>
        <strain evidence="7">NVP60</strain>
    </source>
</reference>
<dbReference type="OrthoDB" id="655030at2759"/>
<dbReference type="Proteomes" id="UP000823405">
    <property type="component" value="Unassembled WGS sequence"/>
</dbReference>
<organism evidence="7 8">
    <name type="scientific">Linnemannia gamsii</name>
    <dbReference type="NCBI Taxonomy" id="64522"/>
    <lineage>
        <taxon>Eukaryota</taxon>
        <taxon>Fungi</taxon>
        <taxon>Fungi incertae sedis</taxon>
        <taxon>Mucoromycota</taxon>
        <taxon>Mortierellomycotina</taxon>
        <taxon>Mortierellomycetes</taxon>
        <taxon>Mortierellales</taxon>
        <taxon>Mortierellaceae</taxon>
        <taxon>Linnemannia</taxon>
    </lineage>
</organism>
<dbReference type="InterPro" id="IPR036188">
    <property type="entry name" value="FAD/NAD-bd_sf"/>
</dbReference>
<gene>
    <name evidence="7" type="ORF">BGZ97_003227</name>
</gene>
<feature type="region of interest" description="Disordered" evidence="5">
    <location>
        <begin position="457"/>
        <end position="493"/>
    </location>
</feature>
<proteinExistence type="inferred from homology"/>
<sequence>MSALAIENATSIHLPSSGTSYSGSNVPPPVANRPLHVLIAGAGLGGLFLGILLERAGISYEIFERSAELRPLGSIMCLSPNILPAFEQLGLLDELMSFSKPSRGGTMLTDKLELVGKAVATSADIIGYDRILFARLELQEMLFKKIPSSKMHMSKKVVSFQQNDEGVTVRFGDDTTSCGDILVGADGAHSTVRQHLYKTLTKKGILPKTDNKEMSRGYISLVGTTEALDPAKYPGILDEDSESYYVVGDKDTPYTWVTFTVPRNRICWNVIIQLGITDIADDQFKTSDWVPQENQKFMDTIRSFKTPYGTLGDLFDATPIERVSKVYFEDQLFETWHHERTVLIGDAAHKLLPSSGAGAVNAMQDAVLLANHLYDIKPTSFENIQSALKEYKLERFEAVKDQYPQSHMSAKLIYGHTLWERIVRHVVFNWLPKAIQHKQFLKDTAYRPQANFLPQAPKRGSLEVIPQQPSKHNQKAKKDGEEAKERIAGAASV</sequence>
<dbReference type="PANTHER" id="PTHR47356:SF2">
    <property type="entry name" value="FAD-BINDING DOMAIN-CONTAINING PROTEIN-RELATED"/>
    <property type="match status" value="1"/>
</dbReference>
<evidence type="ECO:0000313" key="7">
    <source>
        <dbReference type="EMBL" id="KAG0300450.1"/>
    </source>
</evidence>
<dbReference type="Gene3D" id="3.50.50.60">
    <property type="entry name" value="FAD/NAD(P)-binding domain"/>
    <property type="match status" value="1"/>
</dbReference>